<comment type="subcellular location">
    <subcellularLocation>
        <location evidence="1">Membrane</location>
        <topology evidence="1">Multi-pass membrane protein</topology>
    </subcellularLocation>
</comment>
<comment type="caution">
    <text evidence="13">The sequence shown here is derived from an EMBL/GenBank/DDBJ whole genome shotgun (WGS) entry which is preliminary data.</text>
</comment>
<evidence type="ECO:0000256" key="1">
    <source>
        <dbReference type="ARBA" id="ARBA00004141"/>
    </source>
</evidence>
<feature type="transmembrane region" description="Helical" evidence="12">
    <location>
        <begin position="251"/>
        <end position="271"/>
    </location>
</feature>
<keyword evidence="10" id="KW-1015">Disulfide bond</keyword>
<feature type="transmembrane region" description="Helical" evidence="12">
    <location>
        <begin position="92"/>
        <end position="113"/>
    </location>
</feature>
<gene>
    <name evidence="13" type="ORF">ACFSAS_09275</name>
</gene>
<evidence type="ECO:0000256" key="4">
    <source>
        <dbReference type="ARBA" id="ARBA00022723"/>
    </source>
</evidence>
<name>A0ABD6DX74_9EURY</name>
<dbReference type="Proteomes" id="UP001597092">
    <property type="component" value="Unassembled WGS sequence"/>
</dbReference>
<evidence type="ECO:0000256" key="9">
    <source>
        <dbReference type="ARBA" id="ARBA00023136"/>
    </source>
</evidence>
<dbReference type="AlphaFoldDB" id="A0ABD6DX74"/>
<keyword evidence="5 12" id="KW-1133">Transmembrane helix</keyword>
<dbReference type="GO" id="GO:0016491">
    <property type="term" value="F:oxidoreductase activity"/>
    <property type="evidence" value="ECO:0007669"/>
    <property type="project" value="UniProtKB-KW"/>
</dbReference>
<evidence type="ECO:0000256" key="8">
    <source>
        <dbReference type="ARBA" id="ARBA00023133"/>
    </source>
</evidence>
<keyword evidence="6" id="KW-0560">Oxidoreductase</keyword>
<proteinExistence type="predicted"/>
<evidence type="ECO:0000313" key="13">
    <source>
        <dbReference type="EMBL" id="MFD1685800.1"/>
    </source>
</evidence>
<dbReference type="GO" id="GO:0046872">
    <property type="term" value="F:metal ion binding"/>
    <property type="evidence" value="ECO:0007669"/>
    <property type="project" value="UniProtKB-KW"/>
</dbReference>
<dbReference type="InterPro" id="IPR003780">
    <property type="entry name" value="COX15/CtaA_fam"/>
</dbReference>
<evidence type="ECO:0000256" key="5">
    <source>
        <dbReference type="ARBA" id="ARBA00022989"/>
    </source>
</evidence>
<reference evidence="13 14" key="1">
    <citation type="journal article" date="2019" name="Int. J. Syst. Evol. Microbiol.">
        <title>The Global Catalogue of Microorganisms (GCM) 10K type strain sequencing project: providing services to taxonomists for standard genome sequencing and annotation.</title>
        <authorList>
            <consortium name="The Broad Institute Genomics Platform"/>
            <consortium name="The Broad Institute Genome Sequencing Center for Infectious Disease"/>
            <person name="Wu L."/>
            <person name="Ma J."/>
        </authorList>
    </citation>
    <scope>NUCLEOTIDE SEQUENCE [LARGE SCALE GENOMIC DNA]</scope>
    <source>
        <strain evidence="13 14">CGMCC 1.10387</strain>
    </source>
</reference>
<protein>
    <submittedName>
        <fullName evidence="13">COX15/CtaA family protein</fullName>
    </submittedName>
</protein>
<dbReference type="PANTHER" id="PTHR35457">
    <property type="entry name" value="HEME A SYNTHASE"/>
    <property type="match status" value="1"/>
</dbReference>
<keyword evidence="14" id="KW-1185">Reference proteome</keyword>
<dbReference type="InterPro" id="IPR050450">
    <property type="entry name" value="COX15/CtaA_HemeA_synthase"/>
</dbReference>
<organism evidence="13 14">
    <name type="scientific">Halobellus litoreus</name>
    <dbReference type="NCBI Taxonomy" id="755310"/>
    <lineage>
        <taxon>Archaea</taxon>
        <taxon>Methanobacteriati</taxon>
        <taxon>Methanobacteriota</taxon>
        <taxon>Stenosarchaea group</taxon>
        <taxon>Halobacteria</taxon>
        <taxon>Halobacteriales</taxon>
        <taxon>Haloferacaceae</taxon>
        <taxon>Halobellus</taxon>
    </lineage>
</organism>
<accession>A0ABD6DX74</accession>
<dbReference type="RefSeq" id="WP_256306107.1">
    <property type="nucleotide sequence ID" value="NZ_JANHAW010000001.1"/>
</dbReference>
<keyword evidence="4" id="KW-0479">Metal-binding</keyword>
<keyword evidence="7" id="KW-0408">Iron</keyword>
<sequence>MDARLRRFVGVSAALTGLLMVLGVYTAATGAGLTCAGRWPFCDGFLGLFPANWSSFVEWFHRLVAMITGFVVLGTTIHAWRTGADRRIRLALAGATILLPSQIILGALTVTTYEWAILLAHFGTASIIFTGVALAAAWTYGPSGDETASGRSSADASDGTDKALAAAAAALPILLVLTPHAFVTFGPPIQAVYYFLGLGTYAALLAAAVWTSPSTGPRSGRRVRRLSAAAAAVVVSLLVTGRLVYGGTLQRVSFAGGLLALALVVAAWYTLRRDAGVSGSRGVPGGD</sequence>
<evidence type="ECO:0000256" key="2">
    <source>
        <dbReference type="ARBA" id="ARBA00022475"/>
    </source>
</evidence>
<keyword evidence="3 12" id="KW-0812">Transmembrane</keyword>
<dbReference type="GO" id="GO:0016020">
    <property type="term" value="C:membrane"/>
    <property type="evidence" value="ECO:0007669"/>
    <property type="project" value="UniProtKB-SubCell"/>
</dbReference>
<feature type="transmembrane region" description="Helical" evidence="12">
    <location>
        <begin position="223"/>
        <end position="245"/>
    </location>
</feature>
<feature type="transmembrane region" description="Helical" evidence="12">
    <location>
        <begin position="191"/>
        <end position="211"/>
    </location>
</feature>
<evidence type="ECO:0000256" key="6">
    <source>
        <dbReference type="ARBA" id="ARBA00023002"/>
    </source>
</evidence>
<dbReference type="Pfam" id="PF02628">
    <property type="entry name" value="COX15-CtaA"/>
    <property type="match status" value="1"/>
</dbReference>
<evidence type="ECO:0000256" key="7">
    <source>
        <dbReference type="ARBA" id="ARBA00023004"/>
    </source>
</evidence>
<dbReference type="PANTHER" id="PTHR35457:SF1">
    <property type="entry name" value="HEME A SYNTHASE"/>
    <property type="match status" value="1"/>
</dbReference>
<evidence type="ECO:0000256" key="10">
    <source>
        <dbReference type="ARBA" id="ARBA00023157"/>
    </source>
</evidence>
<comment type="pathway">
    <text evidence="11">Porphyrin-containing compound metabolism.</text>
</comment>
<evidence type="ECO:0000256" key="11">
    <source>
        <dbReference type="ARBA" id="ARBA00023444"/>
    </source>
</evidence>
<evidence type="ECO:0000256" key="3">
    <source>
        <dbReference type="ARBA" id="ARBA00022692"/>
    </source>
</evidence>
<keyword evidence="2" id="KW-1003">Cell membrane</keyword>
<feature type="transmembrane region" description="Helical" evidence="12">
    <location>
        <begin position="163"/>
        <end position="185"/>
    </location>
</feature>
<dbReference type="EMBL" id="JBHUDP010000002">
    <property type="protein sequence ID" value="MFD1685800.1"/>
    <property type="molecule type" value="Genomic_DNA"/>
</dbReference>
<feature type="transmembrane region" description="Helical" evidence="12">
    <location>
        <begin position="60"/>
        <end position="80"/>
    </location>
</feature>
<evidence type="ECO:0000313" key="14">
    <source>
        <dbReference type="Proteomes" id="UP001597092"/>
    </source>
</evidence>
<evidence type="ECO:0000256" key="12">
    <source>
        <dbReference type="SAM" id="Phobius"/>
    </source>
</evidence>
<dbReference type="GO" id="GO:0006783">
    <property type="term" value="P:heme biosynthetic process"/>
    <property type="evidence" value="ECO:0007669"/>
    <property type="project" value="UniProtKB-KW"/>
</dbReference>
<keyword evidence="8" id="KW-0350">Heme biosynthesis</keyword>
<keyword evidence="9 12" id="KW-0472">Membrane</keyword>
<feature type="transmembrane region" description="Helical" evidence="12">
    <location>
        <begin position="119"/>
        <end position="142"/>
    </location>
</feature>